<keyword evidence="1" id="KW-0732">Signal</keyword>
<organism evidence="2 3">
    <name type="scientific">Leisingera aquaemixtae</name>
    <dbReference type="NCBI Taxonomy" id="1396826"/>
    <lineage>
        <taxon>Bacteria</taxon>
        <taxon>Pseudomonadati</taxon>
        <taxon>Pseudomonadota</taxon>
        <taxon>Alphaproteobacteria</taxon>
        <taxon>Rhodobacterales</taxon>
        <taxon>Roseobacteraceae</taxon>
        <taxon>Leisingera</taxon>
    </lineage>
</organism>
<name>A0A0N7M4F2_9RHOB</name>
<reference evidence="2 3" key="1">
    <citation type="submission" date="2015-09" db="EMBL/GenBank/DDBJ databases">
        <authorList>
            <consortium name="Swine Surveillance"/>
        </authorList>
    </citation>
    <scope>NUCLEOTIDE SEQUENCE [LARGE SCALE GENOMIC DNA]</scope>
    <source>
        <strain evidence="2 3">CECT 8399</strain>
    </source>
</reference>
<protein>
    <recommendedName>
        <fullName evidence="4">Metal-binding protein</fullName>
    </recommendedName>
</protein>
<dbReference type="EMBL" id="CYSR01000018">
    <property type="protein sequence ID" value="CUH99466.1"/>
    <property type="molecule type" value="Genomic_DNA"/>
</dbReference>
<proteinExistence type="predicted"/>
<feature type="chain" id="PRO_5006015863" description="Metal-binding protein" evidence="1">
    <location>
        <begin position="23"/>
        <end position="151"/>
    </location>
</feature>
<accession>A0A0N7M4F2</accession>
<evidence type="ECO:0000256" key="1">
    <source>
        <dbReference type="SAM" id="SignalP"/>
    </source>
</evidence>
<gene>
    <name evidence="2" type="ORF">PHA8399_01587</name>
</gene>
<evidence type="ECO:0000313" key="3">
    <source>
        <dbReference type="Proteomes" id="UP000051326"/>
    </source>
</evidence>
<dbReference type="Proteomes" id="UP000051326">
    <property type="component" value="Unassembled WGS sequence"/>
</dbReference>
<dbReference type="InterPro" id="IPR007332">
    <property type="entry name" value="DUF411"/>
</dbReference>
<dbReference type="Pfam" id="PF04214">
    <property type="entry name" value="DUF411"/>
    <property type="match status" value="1"/>
</dbReference>
<evidence type="ECO:0000313" key="2">
    <source>
        <dbReference type="EMBL" id="CUH99466.1"/>
    </source>
</evidence>
<feature type="signal peptide" evidence="1">
    <location>
        <begin position="1"/>
        <end position="22"/>
    </location>
</feature>
<dbReference type="STRING" id="1396826.PHA8399_01587"/>
<sequence length="151" mass="15772">MHRRTLLLAAAALPFAALPGFAAEAETTIRIMKSPTCGCCTAWADRLAAAGFTTEVRNVGDEELWAMKERLGVGGDLASCHTAMAGSYVIEGHVPAADIQRLLAEQPAALGLTVPGMPVGSPGMEMGDEREAFDTLLVLADGTTEVFASHS</sequence>
<evidence type="ECO:0008006" key="4">
    <source>
        <dbReference type="Google" id="ProtNLM"/>
    </source>
</evidence>
<dbReference type="AlphaFoldDB" id="A0A0N7M4F2"/>
<dbReference type="RefSeq" id="WP_058285615.1">
    <property type="nucleotide sequence ID" value="NZ_CP081031.1"/>
</dbReference>